<dbReference type="PANTHER" id="PTHR45125">
    <property type="entry name" value="F21J9.4-RELATED"/>
    <property type="match status" value="1"/>
</dbReference>
<evidence type="ECO:0000256" key="1">
    <source>
        <dbReference type="SAM" id="MobiDB-lite"/>
    </source>
</evidence>
<keyword evidence="3" id="KW-1185">Reference proteome</keyword>
<organism evidence="2 3">
    <name type="scientific">Carya illinoinensis</name>
    <name type="common">Pecan</name>
    <dbReference type="NCBI Taxonomy" id="32201"/>
    <lineage>
        <taxon>Eukaryota</taxon>
        <taxon>Viridiplantae</taxon>
        <taxon>Streptophyta</taxon>
        <taxon>Embryophyta</taxon>
        <taxon>Tracheophyta</taxon>
        <taxon>Spermatophyta</taxon>
        <taxon>Magnoliopsida</taxon>
        <taxon>eudicotyledons</taxon>
        <taxon>Gunneridae</taxon>
        <taxon>Pentapetalae</taxon>
        <taxon>rosids</taxon>
        <taxon>fabids</taxon>
        <taxon>Fagales</taxon>
        <taxon>Juglandaceae</taxon>
        <taxon>Carya</taxon>
    </lineage>
</organism>
<comment type="caution">
    <text evidence="2">The sequence shown here is derived from an EMBL/GenBank/DDBJ whole genome shotgun (WGS) entry which is preliminary data.</text>
</comment>
<name>A0A8T1P5D8_CARIL</name>
<feature type="region of interest" description="Disordered" evidence="1">
    <location>
        <begin position="210"/>
        <end position="230"/>
    </location>
</feature>
<protein>
    <recommendedName>
        <fullName evidence="4">Glutathione S-transferase T3-like</fullName>
    </recommendedName>
</protein>
<evidence type="ECO:0000313" key="3">
    <source>
        <dbReference type="Proteomes" id="UP000811609"/>
    </source>
</evidence>
<reference evidence="2" key="1">
    <citation type="submission" date="2020-12" db="EMBL/GenBank/DDBJ databases">
        <title>WGS assembly of Carya illinoinensis cv. Pawnee.</title>
        <authorList>
            <person name="Platts A."/>
            <person name="Shu S."/>
            <person name="Wright S."/>
            <person name="Barry K."/>
            <person name="Edger P."/>
            <person name="Pires J.C."/>
            <person name="Schmutz J."/>
        </authorList>
    </citation>
    <scope>NUCLEOTIDE SEQUENCE</scope>
    <source>
        <tissue evidence="2">Leaf</tissue>
    </source>
</reference>
<sequence>MDTHFDDDPFFTTLLQSGGGGCDSTPTQHDNVVVQATQNYDGKKRHLSKKVQRRASFTVEEDNLLVSAWLNISIDAIRGTDQKSTQMWETITTFYYEYKILNIANRSEGSLMNRWSTIQKWTNKFCTCIAKVKSLHPSGATEQDKIEKAKVLYKEIVGSNFTMEHRWCLLRHQPKWQQHISTVGKKRKSPEKVTNLVDVDQVEEDIEVLAKRPPGKKAEKERERKRKSKATIVRSRLLWPK</sequence>
<dbReference type="Proteomes" id="UP000811609">
    <property type="component" value="Chromosome 10"/>
</dbReference>
<evidence type="ECO:0000313" key="2">
    <source>
        <dbReference type="EMBL" id="KAG6639786.1"/>
    </source>
</evidence>
<gene>
    <name evidence="2" type="ORF">CIPAW_10G126200</name>
</gene>
<evidence type="ECO:0008006" key="4">
    <source>
        <dbReference type="Google" id="ProtNLM"/>
    </source>
</evidence>
<accession>A0A8T1P5D8</accession>
<dbReference type="PANTHER" id="PTHR45125:SF3">
    <property type="entry name" value="NO-APICAL-MERISTEM-ASSOCIATED CARBOXY-TERMINAL DOMAIN PROTEIN"/>
    <property type="match status" value="1"/>
</dbReference>
<dbReference type="EMBL" id="CM031818">
    <property type="protein sequence ID" value="KAG6639786.1"/>
    <property type="molecule type" value="Genomic_DNA"/>
</dbReference>
<proteinExistence type="predicted"/>
<dbReference type="AlphaFoldDB" id="A0A8T1P5D8"/>